<dbReference type="InterPro" id="IPR053142">
    <property type="entry name" value="PchR_regulatory_protein"/>
</dbReference>
<dbReference type="SMART" id="SM00342">
    <property type="entry name" value="HTH_ARAC"/>
    <property type="match status" value="1"/>
</dbReference>
<name>A0A4Q1CGC0_9BACT</name>
<gene>
    <name evidence="4" type="ORF">ESA94_13745</name>
</gene>
<dbReference type="RefSeq" id="WP_129131503.1">
    <property type="nucleotide sequence ID" value="NZ_SDHW01000004.1"/>
</dbReference>
<evidence type="ECO:0000256" key="1">
    <source>
        <dbReference type="ARBA" id="ARBA00023015"/>
    </source>
</evidence>
<evidence type="ECO:0000313" key="5">
    <source>
        <dbReference type="Proteomes" id="UP000290204"/>
    </source>
</evidence>
<protein>
    <submittedName>
        <fullName evidence="4">AraC family transcriptional regulator</fullName>
    </submittedName>
</protein>
<dbReference type="Pfam" id="PF12833">
    <property type="entry name" value="HTH_18"/>
    <property type="match status" value="1"/>
</dbReference>
<evidence type="ECO:0000256" key="2">
    <source>
        <dbReference type="ARBA" id="ARBA00023163"/>
    </source>
</evidence>
<dbReference type="PANTHER" id="PTHR47893:SF1">
    <property type="entry name" value="REGULATORY PROTEIN PCHR"/>
    <property type="match status" value="1"/>
</dbReference>
<keyword evidence="5" id="KW-1185">Reference proteome</keyword>
<dbReference type="SUPFAM" id="SSF46689">
    <property type="entry name" value="Homeodomain-like"/>
    <property type="match status" value="1"/>
</dbReference>
<dbReference type="AlphaFoldDB" id="A0A4Q1CGC0"/>
<comment type="caution">
    <text evidence="4">The sequence shown here is derived from an EMBL/GenBank/DDBJ whole genome shotgun (WGS) entry which is preliminary data.</text>
</comment>
<dbReference type="PROSITE" id="PS01124">
    <property type="entry name" value="HTH_ARAC_FAMILY_2"/>
    <property type="match status" value="1"/>
</dbReference>
<sequence>MNEPLHALTHAQLKWTSQLPENFPGVRLPGGIVFSCTSDFGTICIQEYATAEYRIRYSCIDVVEHFQYERKEIAKGVDSLMLLKGSLIQEFNSSKKNELLENQWRLLKAPLEIITSTPSIEQYLQKVSIWFSERFVNKLIGMFPIVATHISEDKESIQFPNTPGWNDTETLQFIQSILRCPYDGEWRKDYFDSRAKDLLFKFFVKVSREKQVLVDVDEREIGKINEAANLILKDIRKHFLIPDLAKRFLMNEYKFKRLFKQVYGLGPYDFLRQERLKKAIELLQEGKSVKYAAIETGWRPADLVFAYREKFGTTPSKTFRSK</sequence>
<dbReference type="GO" id="GO:0043565">
    <property type="term" value="F:sequence-specific DNA binding"/>
    <property type="evidence" value="ECO:0007669"/>
    <property type="project" value="InterPro"/>
</dbReference>
<dbReference type="GO" id="GO:0003700">
    <property type="term" value="F:DNA-binding transcription factor activity"/>
    <property type="evidence" value="ECO:0007669"/>
    <property type="project" value="InterPro"/>
</dbReference>
<dbReference type="Gene3D" id="1.10.10.60">
    <property type="entry name" value="Homeodomain-like"/>
    <property type="match status" value="1"/>
</dbReference>
<evidence type="ECO:0000259" key="3">
    <source>
        <dbReference type="PROSITE" id="PS01124"/>
    </source>
</evidence>
<feature type="domain" description="HTH araC/xylS-type" evidence="3">
    <location>
        <begin position="225"/>
        <end position="321"/>
    </location>
</feature>
<dbReference type="InterPro" id="IPR018060">
    <property type="entry name" value="HTH_AraC"/>
</dbReference>
<dbReference type="OrthoDB" id="669939at2"/>
<keyword evidence="1" id="KW-0805">Transcription regulation</keyword>
<dbReference type="PANTHER" id="PTHR47893">
    <property type="entry name" value="REGULATORY PROTEIN PCHR"/>
    <property type="match status" value="1"/>
</dbReference>
<keyword evidence="2" id="KW-0804">Transcription</keyword>
<dbReference type="EMBL" id="SDHW01000004">
    <property type="protein sequence ID" value="RXK59199.1"/>
    <property type="molecule type" value="Genomic_DNA"/>
</dbReference>
<proteinExistence type="predicted"/>
<dbReference type="Proteomes" id="UP000290204">
    <property type="component" value="Unassembled WGS sequence"/>
</dbReference>
<evidence type="ECO:0000313" key="4">
    <source>
        <dbReference type="EMBL" id="RXK59199.1"/>
    </source>
</evidence>
<accession>A0A4Q1CGC0</accession>
<reference evidence="4 5" key="1">
    <citation type="submission" date="2019-01" db="EMBL/GenBank/DDBJ databases">
        <title>Lacibacter sp. strain TTM-7.</title>
        <authorList>
            <person name="Chen W.-M."/>
        </authorList>
    </citation>
    <scope>NUCLEOTIDE SEQUENCE [LARGE SCALE GENOMIC DNA]</scope>
    <source>
        <strain evidence="4 5">TTM-7</strain>
    </source>
</reference>
<dbReference type="InterPro" id="IPR009057">
    <property type="entry name" value="Homeodomain-like_sf"/>
</dbReference>
<organism evidence="4 5">
    <name type="scientific">Lacibacter luteus</name>
    <dbReference type="NCBI Taxonomy" id="2508719"/>
    <lineage>
        <taxon>Bacteria</taxon>
        <taxon>Pseudomonadati</taxon>
        <taxon>Bacteroidota</taxon>
        <taxon>Chitinophagia</taxon>
        <taxon>Chitinophagales</taxon>
        <taxon>Chitinophagaceae</taxon>
        <taxon>Lacibacter</taxon>
    </lineage>
</organism>